<feature type="compositionally biased region" description="Low complexity" evidence="1">
    <location>
        <begin position="16"/>
        <end position="45"/>
    </location>
</feature>
<evidence type="ECO:0000313" key="3">
    <source>
        <dbReference type="Proteomes" id="UP001444661"/>
    </source>
</evidence>
<sequence>MGYSGATYAPPRPDRQQPIITGPIQQTSAIPLPRSRSPSPAPSSIMTTSDPPPYPYSEFAGGAYSRPPGGDTERLLRTPAPLPFPVPALHSPGSKH</sequence>
<reference evidence="2 3" key="1">
    <citation type="submission" date="2023-01" db="EMBL/GenBank/DDBJ databases">
        <title>Analysis of 21 Apiospora genomes using comparative genomics revels a genus with tremendous synthesis potential of carbohydrate active enzymes and secondary metabolites.</title>
        <authorList>
            <person name="Sorensen T."/>
        </authorList>
    </citation>
    <scope>NUCLEOTIDE SEQUENCE [LARGE SCALE GENOMIC DNA]</scope>
    <source>
        <strain evidence="2 3">CBS 33761</strain>
    </source>
</reference>
<protein>
    <submittedName>
        <fullName evidence="2">Uncharacterized protein</fullName>
    </submittedName>
</protein>
<feature type="region of interest" description="Disordered" evidence="1">
    <location>
        <begin position="1"/>
        <end position="96"/>
    </location>
</feature>
<gene>
    <name evidence="2" type="ORF">PG993_012217</name>
</gene>
<evidence type="ECO:0000313" key="2">
    <source>
        <dbReference type="EMBL" id="KAK8024151.1"/>
    </source>
</evidence>
<evidence type="ECO:0000256" key="1">
    <source>
        <dbReference type="SAM" id="MobiDB-lite"/>
    </source>
</evidence>
<organism evidence="2 3">
    <name type="scientific">Apiospora rasikravindrae</name>
    <dbReference type="NCBI Taxonomy" id="990691"/>
    <lineage>
        <taxon>Eukaryota</taxon>
        <taxon>Fungi</taxon>
        <taxon>Dikarya</taxon>
        <taxon>Ascomycota</taxon>
        <taxon>Pezizomycotina</taxon>
        <taxon>Sordariomycetes</taxon>
        <taxon>Xylariomycetidae</taxon>
        <taxon>Amphisphaeriales</taxon>
        <taxon>Apiosporaceae</taxon>
        <taxon>Apiospora</taxon>
    </lineage>
</organism>
<keyword evidence="3" id="KW-1185">Reference proteome</keyword>
<dbReference type="Proteomes" id="UP001444661">
    <property type="component" value="Unassembled WGS sequence"/>
</dbReference>
<accession>A0ABR1S1V2</accession>
<proteinExistence type="predicted"/>
<comment type="caution">
    <text evidence="2">The sequence shown here is derived from an EMBL/GenBank/DDBJ whole genome shotgun (WGS) entry which is preliminary data.</text>
</comment>
<name>A0ABR1S1V2_9PEZI</name>
<dbReference type="EMBL" id="JAQQWK010000011">
    <property type="protein sequence ID" value="KAK8024151.1"/>
    <property type="molecule type" value="Genomic_DNA"/>
</dbReference>